<evidence type="ECO:0000313" key="4">
    <source>
        <dbReference type="Proteomes" id="UP001365542"/>
    </source>
</evidence>
<comment type="caution">
    <text evidence="3">The sequence shown here is derived from an EMBL/GenBank/DDBJ whole genome shotgun (WGS) entry which is preliminary data.</text>
</comment>
<feature type="region of interest" description="Disordered" evidence="1">
    <location>
        <begin position="1"/>
        <end position="27"/>
    </location>
</feature>
<gene>
    <name evidence="3" type="ORF">TWF694_008488</name>
</gene>
<name>A0AAV9XG85_9PEZI</name>
<dbReference type="InterPro" id="IPR003032">
    <property type="entry name" value="Ryanodine_rcpt"/>
</dbReference>
<dbReference type="EMBL" id="JAVHJO010000004">
    <property type="protein sequence ID" value="KAK6541115.1"/>
    <property type="molecule type" value="Genomic_DNA"/>
</dbReference>
<evidence type="ECO:0000259" key="2">
    <source>
        <dbReference type="Pfam" id="PF02026"/>
    </source>
</evidence>
<reference evidence="3 4" key="1">
    <citation type="submission" date="2019-10" db="EMBL/GenBank/DDBJ databases">
        <authorList>
            <person name="Palmer J.M."/>
        </authorList>
    </citation>
    <scope>NUCLEOTIDE SEQUENCE [LARGE SCALE GENOMIC DNA]</scope>
    <source>
        <strain evidence="3 4">TWF694</strain>
    </source>
</reference>
<dbReference type="Gene3D" id="6.20.350.10">
    <property type="match status" value="1"/>
</dbReference>
<dbReference type="AlphaFoldDB" id="A0AAV9XG85"/>
<dbReference type="Proteomes" id="UP001365542">
    <property type="component" value="Unassembled WGS sequence"/>
</dbReference>
<keyword evidence="4" id="KW-1185">Reference proteome</keyword>
<sequence length="194" mass="22102">MQVSSGASRDDLLASFTTHNEAAPPLDPTIREAVAQGLYIRYKQSRHDMAEKDATEKSKLKENDASLQEGWNQLPDHLKASTRAQADDIPRKLQLIGYTMIKEGTEKAAKGEILEEFSEDQLEFLGEVEHNRWAAERIKSGWQASGQRNSTTQQTPFFVPYSELEQKWKDVDKDMVKGVPELLRKSGYRIYKKS</sequence>
<dbReference type="Pfam" id="PF02026">
    <property type="entry name" value="RyR"/>
    <property type="match status" value="1"/>
</dbReference>
<evidence type="ECO:0000313" key="3">
    <source>
        <dbReference type="EMBL" id="KAK6541115.1"/>
    </source>
</evidence>
<protein>
    <recommendedName>
        <fullName evidence="2">Ryanodine receptor Ryr domain-containing protein</fullName>
    </recommendedName>
</protein>
<feature type="domain" description="Ryanodine receptor Ryr" evidence="2">
    <location>
        <begin position="114"/>
        <end position="190"/>
    </location>
</feature>
<evidence type="ECO:0000256" key="1">
    <source>
        <dbReference type="SAM" id="MobiDB-lite"/>
    </source>
</evidence>
<accession>A0AAV9XG85</accession>
<proteinExistence type="predicted"/>
<organism evidence="3 4">
    <name type="scientific">Orbilia ellipsospora</name>
    <dbReference type="NCBI Taxonomy" id="2528407"/>
    <lineage>
        <taxon>Eukaryota</taxon>
        <taxon>Fungi</taxon>
        <taxon>Dikarya</taxon>
        <taxon>Ascomycota</taxon>
        <taxon>Pezizomycotina</taxon>
        <taxon>Orbiliomycetes</taxon>
        <taxon>Orbiliales</taxon>
        <taxon>Orbiliaceae</taxon>
        <taxon>Orbilia</taxon>
    </lineage>
</organism>